<evidence type="ECO:0000313" key="2">
    <source>
        <dbReference type="Proteomes" id="UP000177328"/>
    </source>
</evidence>
<evidence type="ECO:0000313" key="1">
    <source>
        <dbReference type="EMBL" id="OGE40634.1"/>
    </source>
</evidence>
<dbReference type="EMBL" id="MFDD01000007">
    <property type="protein sequence ID" value="OGE40634.1"/>
    <property type="molecule type" value="Genomic_DNA"/>
</dbReference>
<dbReference type="Proteomes" id="UP000177328">
    <property type="component" value="Unassembled WGS sequence"/>
</dbReference>
<protein>
    <submittedName>
        <fullName evidence="1">Uncharacterized protein</fullName>
    </submittedName>
</protein>
<proteinExistence type="predicted"/>
<dbReference type="AlphaFoldDB" id="A0A1F5KIH1"/>
<organism evidence="1 2">
    <name type="scientific">Candidatus Daviesbacteria bacterium RIFCSPHIGHO2_02_FULL_43_12</name>
    <dbReference type="NCBI Taxonomy" id="1797776"/>
    <lineage>
        <taxon>Bacteria</taxon>
        <taxon>Candidatus Daviesiibacteriota</taxon>
    </lineage>
</organism>
<reference evidence="1 2" key="1">
    <citation type="journal article" date="2016" name="Nat. Commun.">
        <title>Thousands of microbial genomes shed light on interconnected biogeochemical processes in an aquifer system.</title>
        <authorList>
            <person name="Anantharaman K."/>
            <person name="Brown C.T."/>
            <person name="Hug L.A."/>
            <person name="Sharon I."/>
            <person name="Castelle C.J."/>
            <person name="Probst A.J."/>
            <person name="Thomas B.C."/>
            <person name="Singh A."/>
            <person name="Wilkins M.J."/>
            <person name="Karaoz U."/>
            <person name="Brodie E.L."/>
            <person name="Williams K.H."/>
            <person name="Hubbard S.S."/>
            <person name="Banfield J.F."/>
        </authorList>
    </citation>
    <scope>NUCLEOTIDE SEQUENCE [LARGE SCALE GENOMIC DNA]</scope>
</reference>
<comment type="caution">
    <text evidence="1">The sequence shown here is derived from an EMBL/GenBank/DDBJ whole genome shotgun (WGS) entry which is preliminary data.</text>
</comment>
<name>A0A1F5KIH1_9BACT</name>
<sequence>MPLTIDILYVNQESLTVKGEEVPHFVDATRRVTEAASQTFAVEPPTYRDFLIKGEAYLVVVRRLSRSPKNGEYSTQPTDVLVSIPQRSLRESQGAYSRLLKAYHQRLDDPNGSFRRIQRAGYRG</sequence>
<accession>A0A1F5KIH1</accession>
<gene>
    <name evidence="1" type="ORF">A3D25_05750</name>
</gene>